<gene>
    <name evidence="1" type="ORF">METZ01_LOCUS147089</name>
</gene>
<name>A0A381ZY46_9ZZZZ</name>
<proteinExistence type="predicted"/>
<dbReference type="AlphaFoldDB" id="A0A381ZY46"/>
<accession>A0A381ZY46</accession>
<organism evidence="1">
    <name type="scientific">marine metagenome</name>
    <dbReference type="NCBI Taxonomy" id="408172"/>
    <lineage>
        <taxon>unclassified sequences</taxon>
        <taxon>metagenomes</taxon>
        <taxon>ecological metagenomes</taxon>
    </lineage>
</organism>
<protein>
    <submittedName>
        <fullName evidence="1">Uncharacterized protein</fullName>
    </submittedName>
</protein>
<dbReference type="EMBL" id="UINC01023150">
    <property type="protein sequence ID" value="SVA94235.1"/>
    <property type="molecule type" value="Genomic_DNA"/>
</dbReference>
<evidence type="ECO:0000313" key="1">
    <source>
        <dbReference type="EMBL" id="SVA94235.1"/>
    </source>
</evidence>
<reference evidence="1" key="1">
    <citation type="submission" date="2018-05" db="EMBL/GenBank/DDBJ databases">
        <authorList>
            <person name="Lanie J.A."/>
            <person name="Ng W.-L."/>
            <person name="Kazmierczak K.M."/>
            <person name="Andrzejewski T.M."/>
            <person name="Davidsen T.M."/>
            <person name="Wayne K.J."/>
            <person name="Tettelin H."/>
            <person name="Glass J.I."/>
            <person name="Rusch D."/>
            <person name="Podicherti R."/>
            <person name="Tsui H.-C.T."/>
            <person name="Winkler M.E."/>
        </authorList>
    </citation>
    <scope>NUCLEOTIDE SEQUENCE</scope>
</reference>
<sequence>MSYEYFLDDSQNPSRITLLASYANEFAHIAHHENLRLDAFSAAFTNLKLQIFGNPPQSVIDRMEASGYPATQRTPYFMGFRKD</sequence>